<dbReference type="GO" id="GO:0003700">
    <property type="term" value="F:DNA-binding transcription factor activity"/>
    <property type="evidence" value="ECO:0007669"/>
    <property type="project" value="InterPro"/>
</dbReference>
<dbReference type="CDD" id="cd01109">
    <property type="entry name" value="HTH_YyaN"/>
    <property type="match status" value="1"/>
</dbReference>
<comment type="caution">
    <text evidence="3">The sequence shown here is derived from an EMBL/GenBank/DDBJ whole genome shotgun (WGS) entry which is preliminary data.</text>
</comment>
<accession>A0A1Y4QMC8</accession>
<dbReference type="PANTHER" id="PTHR30204:SF98">
    <property type="entry name" value="HTH-TYPE TRANSCRIPTIONAL REGULATOR ADHR"/>
    <property type="match status" value="1"/>
</dbReference>
<organism evidence="3 4">
    <name type="scientific">Thomasclavelia spiroformis</name>
    <dbReference type="NCBI Taxonomy" id="29348"/>
    <lineage>
        <taxon>Bacteria</taxon>
        <taxon>Bacillati</taxon>
        <taxon>Bacillota</taxon>
        <taxon>Erysipelotrichia</taxon>
        <taxon>Erysipelotrichales</taxon>
        <taxon>Coprobacillaceae</taxon>
        <taxon>Thomasclavelia</taxon>
    </lineage>
</organism>
<dbReference type="InterPro" id="IPR047057">
    <property type="entry name" value="MerR_fam"/>
</dbReference>
<evidence type="ECO:0000313" key="4">
    <source>
        <dbReference type="Proteomes" id="UP000196258"/>
    </source>
</evidence>
<dbReference type="GO" id="GO:0003677">
    <property type="term" value="F:DNA binding"/>
    <property type="evidence" value="ECO:0007669"/>
    <property type="project" value="UniProtKB-KW"/>
</dbReference>
<dbReference type="EMBL" id="NFLB01000001">
    <property type="protein sequence ID" value="OUQ06466.1"/>
    <property type="molecule type" value="Genomic_DNA"/>
</dbReference>
<evidence type="ECO:0000313" key="3">
    <source>
        <dbReference type="EMBL" id="OUQ06466.1"/>
    </source>
</evidence>
<evidence type="ECO:0000259" key="2">
    <source>
        <dbReference type="PROSITE" id="PS50937"/>
    </source>
</evidence>
<dbReference type="PANTHER" id="PTHR30204">
    <property type="entry name" value="REDOX-CYCLING DRUG-SENSING TRANSCRIPTIONAL ACTIVATOR SOXR"/>
    <property type="match status" value="1"/>
</dbReference>
<sequence>MYTMKETCEMVNMTYETVKYYCNVGLIPNVKRDKNNHRVFDENNINWIKSLSCLKNCGMSIKEMQAYLKLCLQGEQTIPERQKMLEEQKYNLVKKLEEIQESLKYIDKKQKFYNQVLNGEIEYHSYLIDTSKKS</sequence>
<dbReference type="RefSeq" id="WP_087253808.1">
    <property type="nucleotide sequence ID" value="NZ_CAJKXS010000004.1"/>
</dbReference>
<dbReference type="SUPFAM" id="SSF46955">
    <property type="entry name" value="Putative DNA-binding domain"/>
    <property type="match status" value="1"/>
</dbReference>
<protein>
    <submittedName>
        <fullName evidence="3">MerR family transcriptional regulator</fullName>
    </submittedName>
</protein>
<dbReference type="AlphaFoldDB" id="A0A1Y4QMC8"/>
<dbReference type="InterPro" id="IPR009061">
    <property type="entry name" value="DNA-bd_dom_put_sf"/>
</dbReference>
<feature type="domain" description="HTH merR-type" evidence="2">
    <location>
        <begin position="1"/>
        <end position="70"/>
    </location>
</feature>
<dbReference type="Proteomes" id="UP000196258">
    <property type="component" value="Unassembled WGS sequence"/>
</dbReference>
<proteinExistence type="predicted"/>
<reference evidence="4" key="1">
    <citation type="submission" date="2017-04" db="EMBL/GenBank/DDBJ databases">
        <title>Function of individual gut microbiota members based on whole genome sequencing of pure cultures obtained from chicken caecum.</title>
        <authorList>
            <person name="Medvecky M."/>
            <person name="Cejkova D."/>
            <person name="Polansky O."/>
            <person name="Karasova D."/>
            <person name="Kubasova T."/>
            <person name="Cizek A."/>
            <person name="Rychlik I."/>
        </authorList>
    </citation>
    <scope>NUCLEOTIDE SEQUENCE [LARGE SCALE GENOMIC DNA]</scope>
    <source>
        <strain evidence="4">An149</strain>
    </source>
</reference>
<dbReference type="PROSITE" id="PS50937">
    <property type="entry name" value="HTH_MERR_2"/>
    <property type="match status" value="1"/>
</dbReference>
<gene>
    <name evidence="3" type="ORF">B5E91_00645</name>
</gene>
<evidence type="ECO:0000256" key="1">
    <source>
        <dbReference type="ARBA" id="ARBA00023125"/>
    </source>
</evidence>
<dbReference type="Pfam" id="PF13411">
    <property type="entry name" value="MerR_1"/>
    <property type="match status" value="1"/>
</dbReference>
<dbReference type="SMART" id="SM00422">
    <property type="entry name" value="HTH_MERR"/>
    <property type="match status" value="1"/>
</dbReference>
<keyword evidence="1" id="KW-0238">DNA-binding</keyword>
<dbReference type="InterPro" id="IPR000551">
    <property type="entry name" value="MerR-type_HTH_dom"/>
</dbReference>
<dbReference type="Gene3D" id="1.10.1660.10">
    <property type="match status" value="1"/>
</dbReference>
<name>A0A1Y4QMC8_9FIRM</name>